<dbReference type="AlphaFoldDB" id="A0A8K1C4J2"/>
<dbReference type="EMBL" id="SPLM01000146">
    <property type="protein sequence ID" value="TMW56306.1"/>
    <property type="molecule type" value="Genomic_DNA"/>
</dbReference>
<keyword evidence="2" id="KW-0732">Signal</keyword>
<sequence length="289" mass="29685">MKTAVKLVLCAVALLSLNGPSVTEATFRGLQAGKHKDCDSGLEPVPTPAPTFDKPTPAPSGPSTKNPTPAPSASTTPAPTGGKPTPAPSGSNSSPVQTSAPAPTSGKPVPSPTGNSPVPTPISNAPAPTSNPAPSSSSGPAPTSSGPTPAPSSAPPSTPTPVPSSVTPTTWKLDEIHDHTGKDCNGNIVSNMKQNVTDPGCAEFFSFRTYKTVEKKEENYHYACIKCTGKLEKLVVADGAAQSTLHLCDSKPICTRFYHFGEVTSRDLECAIGNNAKDNTEEVCVLTDN</sequence>
<evidence type="ECO:0000313" key="4">
    <source>
        <dbReference type="Proteomes" id="UP000794436"/>
    </source>
</evidence>
<organism evidence="3 4">
    <name type="scientific">Pythium oligandrum</name>
    <name type="common">Mycoparasitic fungus</name>
    <dbReference type="NCBI Taxonomy" id="41045"/>
    <lineage>
        <taxon>Eukaryota</taxon>
        <taxon>Sar</taxon>
        <taxon>Stramenopiles</taxon>
        <taxon>Oomycota</taxon>
        <taxon>Peronosporomycetes</taxon>
        <taxon>Pythiales</taxon>
        <taxon>Pythiaceae</taxon>
        <taxon>Pythium</taxon>
    </lineage>
</organism>
<keyword evidence="4" id="KW-1185">Reference proteome</keyword>
<feature type="region of interest" description="Disordered" evidence="1">
    <location>
        <begin position="34"/>
        <end position="169"/>
    </location>
</feature>
<feature type="compositionally biased region" description="Low complexity" evidence="1">
    <location>
        <begin position="62"/>
        <end position="91"/>
    </location>
</feature>
<feature type="chain" id="PRO_5035420222" evidence="2">
    <location>
        <begin position="26"/>
        <end position="289"/>
    </location>
</feature>
<gene>
    <name evidence="3" type="ORF">Poli38472_008954</name>
</gene>
<evidence type="ECO:0000313" key="3">
    <source>
        <dbReference type="EMBL" id="TMW56306.1"/>
    </source>
</evidence>
<accession>A0A8K1C4J2</accession>
<name>A0A8K1C4J2_PYTOL</name>
<proteinExistence type="predicted"/>
<evidence type="ECO:0000256" key="2">
    <source>
        <dbReference type="SAM" id="SignalP"/>
    </source>
</evidence>
<feature type="compositionally biased region" description="Polar residues" evidence="1">
    <location>
        <begin position="92"/>
        <end position="102"/>
    </location>
</feature>
<evidence type="ECO:0000256" key="1">
    <source>
        <dbReference type="SAM" id="MobiDB-lite"/>
    </source>
</evidence>
<protein>
    <submittedName>
        <fullName evidence="3">Uncharacterized protein</fullName>
    </submittedName>
</protein>
<reference evidence="3" key="1">
    <citation type="submission" date="2019-03" db="EMBL/GenBank/DDBJ databases">
        <title>Long read genome sequence of the mycoparasitic Pythium oligandrum ATCC 38472 isolated from sugarbeet rhizosphere.</title>
        <authorList>
            <person name="Gaulin E."/>
        </authorList>
    </citation>
    <scope>NUCLEOTIDE SEQUENCE</scope>
    <source>
        <strain evidence="3">ATCC 38472_TT</strain>
    </source>
</reference>
<dbReference type="PRINTS" id="PR01217">
    <property type="entry name" value="PRICHEXTENSN"/>
</dbReference>
<dbReference type="Proteomes" id="UP000794436">
    <property type="component" value="Unassembled WGS sequence"/>
</dbReference>
<feature type="compositionally biased region" description="Pro residues" evidence="1">
    <location>
        <begin position="148"/>
        <end position="162"/>
    </location>
</feature>
<feature type="compositionally biased region" description="Low complexity" evidence="1">
    <location>
        <begin position="123"/>
        <end position="147"/>
    </location>
</feature>
<comment type="caution">
    <text evidence="3">The sequence shown here is derived from an EMBL/GenBank/DDBJ whole genome shotgun (WGS) entry which is preliminary data.</text>
</comment>
<feature type="signal peptide" evidence="2">
    <location>
        <begin position="1"/>
        <end position="25"/>
    </location>
</feature>